<evidence type="ECO:0000313" key="1">
    <source>
        <dbReference type="EMBL" id="CAG8608464.1"/>
    </source>
</evidence>
<proteinExistence type="predicted"/>
<evidence type="ECO:0000313" key="2">
    <source>
        <dbReference type="Proteomes" id="UP000789702"/>
    </source>
</evidence>
<dbReference type="Proteomes" id="UP000789702">
    <property type="component" value="Unassembled WGS sequence"/>
</dbReference>
<reference evidence="1" key="1">
    <citation type="submission" date="2021-06" db="EMBL/GenBank/DDBJ databases">
        <authorList>
            <person name="Kallberg Y."/>
            <person name="Tangrot J."/>
            <person name="Rosling A."/>
        </authorList>
    </citation>
    <scope>NUCLEOTIDE SEQUENCE</scope>
    <source>
        <strain evidence="1">IL203A</strain>
    </source>
</reference>
<dbReference type="EMBL" id="CAJVPU010010758">
    <property type="protein sequence ID" value="CAG8608464.1"/>
    <property type="molecule type" value="Genomic_DNA"/>
</dbReference>
<gene>
    <name evidence="1" type="ORF">DHETER_LOCUS7532</name>
</gene>
<sequence length="42" mass="5043">FNSVFAKEVKFPIMHRVGNNLIKNFNEVNRSMELNEEFQRSQ</sequence>
<name>A0ACA9MS60_9GLOM</name>
<accession>A0ACA9MS60</accession>
<comment type="caution">
    <text evidence="1">The sequence shown here is derived from an EMBL/GenBank/DDBJ whole genome shotgun (WGS) entry which is preliminary data.</text>
</comment>
<feature type="non-terminal residue" evidence="1">
    <location>
        <position position="1"/>
    </location>
</feature>
<protein>
    <submittedName>
        <fullName evidence="1">14030_t:CDS:1</fullName>
    </submittedName>
</protein>
<keyword evidence="2" id="KW-1185">Reference proteome</keyword>
<organism evidence="1 2">
    <name type="scientific">Dentiscutata heterogama</name>
    <dbReference type="NCBI Taxonomy" id="1316150"/>
    <lineage>
        <taxon>Eukaryota</taxon>
        <taxon>Fungi</taxon>
        <taxon>Fungi incertae sedis</taxon>
        <taxon>Mucoromycota</taxon>
        <taxon>Glomeromycotina</taxon>
        <taxon>Glomeromycetes</taxon>
        <taxon>Diversisporales</taxon>
        <taxon>Gigasporaceae</taxon>
        <taxon>Dentiscutata</taxon>
    </lineage>
</organism>